<dbReference type="GO" id="GO:0106310">
    <property type="term" value="F:protein serine kinase activity"/>
    <property type="evidence" value="ECO:0007669"/>
    <property type="project" value="RHEA"/>
</dbReference>
<dbReference type="GO" id="GO:0005737">
    <property type="term" value="C:cytoplasm"/>
    <property type="evidence" value="ECO:0007669"/>
    <property type="project" value="UniProtKB-SubCell"/>
</dbReference>
<keyword evidence="3 11" id="KW-0597">Phosphoprotein</keyword>
<keyword evidence="8 11" id="KW-0067">ATP-binding</keyword>
<dbReference type="AlphaFoldDB" id="A0A1H0UH51"/>
<evidence type="ECO:0000256" key="7">
    <source>
        <dbReference type="ARBA" id="ARBA00022777"/>
    </source>
</evidence>
<evidence type="ECO:0000313" key="13">
    <source>
        <dbReference type="EMBL" id="SDP65463.1"/>
    </source>
</evidence>
<dbReference type="GO" id="GO:0004674">
    <property type="term" value="F:protein serine/threonine kinase activity"/>
    <property type="evidence" value="ECO:0007669"/>
    <property type="project" value="UniProtKB-UniRule"/>
</dbReference>
<organism evidence="13 14">
    <name type="scientific">Desulforhopalus singaporensis</name>
    <dbReference type="NCBI Taxonomy" id="91360"/>
    <lineage>
        <taxon>Bacteria</taxon>
        <taxon>Pseudomonadati</taxon>
        <taxon>Thermodesulfobacteriota</taxon>
        <taxon>Desulfobulbia</taxon>
        <taxon>Desulfobulbales</taxon>
        <taxon>Desulfocapsaceae</taxon>
        <taxon>Desulforhopalus</taxon>
    </lineage>
</organism>
<protein>
    <recommendedName>
        <fullName evidence="11">Stress response kinase A</fullName>
        <ecNumber evidence="11">2.7.11.1</ecNumber>
    </recommendedName>
    <alternativeName>
        <fullName evidence="11">Serine/threonine-protein kinase SrkA</fullName>
    </alternativeName>
</protein>
<dbReference type="Gene3D" id="3.30.200.70">
    <property type="match status" value="1"/>
</dbReference>
<dbReference type="InterPro" id="IPR011009">
    <property type="entry name" value="Kinase-like_dom_sf"/>
</dbReference>
<reference evidence="13 14" key="1">
    <citation type="submission" date="2016-10" db="EMBL/GenBank/DDBJ databases">
        <authorList>
            <person name="de Groot N.N."/>
        </authorList>
    </citation>
    <scope>NUCLEOTIDE SEQUENCE [LARGE SCALE GENOMIC DNA]</scope>
    <source>
        <strain evidence="13 14">DSM 12130</strain>
    </source>
</reference>
<dbReference type="NCBIfam" id="NF008738">
    <property type="entry name" value="PRK11768.1"/>
    <property type="match status" value="1"/>
</dbReference>
<dbReference type="GO" id="GO:0005524">
    <property type="term" value="F:ATP binding"/>
    <property type="evidence" value="ECO:0007669"/>
    <property type="project" value="UniProtKB-UniRule"/>
</dbReference>
<keyword evidence="2 11" id="KW-0723">Serine/threonine-protein kinase</keyword>
<evidence type="ECO:0000256" key="11">
    <source>
        <dbReference type="HAMAP-Rule" id="MF_01497"/>
    </source>
</evidence>
<dbReference type="InterPro" id="IPR032882">
    <property type="entry name" value="SrkA/RdoA"/>
</dbReference>
<keyword evidence="1 11" id="KW-0963">Cytoplasm</keyword>
<feature type="active site" evidence="11">
    <location>
        <position position="224"/>
    </location>
</feature>
<feature type="binding site" evidence="11">
    <location>
        <position position="211"/>
    </location>
    <ligand>
        <name>Mg(2+)</name>
        <dbReference type="ChEBI" id="CHEBI:18420"/>
    </ligand>
</feature>
<evidence type="ECO:0000256" key="1">
    <source>
        <dbReference type="ARBA" id="ARBA00022490"/>
    </source>
</evidence>
<comment type="catalytic activity">
    <reaction evidence="11">
        <text>L-seryl-[protein] + ATP = O-phospho-L-seryl-[protein] + ADP + H(+)</text>
        <dbReference type="Rhea" id="RHEA:17989"/>
        <dbReference type="Rhea" id="RHEA-COMP:9863"/>
        <dbReference type="Rhea" id="RHEA-COMP:11604"/>
        <dbReference type="ChEBI" id="CHEBI:15378"/>
        <dbReference type="ChEBI" id="CHEBI:29999"/>
        <dbReference type="ChEBI" id="CHEBI:30616"/>
        <dbReference type="ChEBI" id="CHEBI:83421"/>
        <dbReference type="ChEBI" id="CHEBI:456216"/>
        <dbReference type="EC" id="2.7.11.1"/>
    </reaction>
</comment>
<dbReference type="EC" id="2.7.11.1" evidence="11"/>
<proteinExistence type="inferred from homology"/>
<evidence type="ECO:0000256" key="9">
    <source>
        <dbReference type="ARBA" id="ARBA00022842"/>
    </source>
</evidence>
<dbReference type="SUPFAM" id="SSF56112">
    <property type="entry name" value="Protein kinase-like (PK-like)"/>
    <property type="match status" value="1"/>
</dbReference>
<keyword evidence="10 11" id="KW-0346">Stress response</keyword>
<keyword evidence="7 11" id="KW-0418">Kinase</keyword>
<dbReference type="Gene3D" id="1.20.1270.170">
    <property type="match status" value="1"/>
</dbReference>
<sequence length="335" mass="38317">MDISSKTGQGDFLPLGPDTVLNLVEKATGTRYTNLFRPMNSYINRVFELENEAGEKIIAKFYRPGRWSEQAILDEHRFLVQLAERELPVIAPLALKNGRTLGVDGRFCFCIFPKCGGRSVDEFTDEQWLELGRLIGRMHCVGEIDFAHHRPVMSPDQITSQQLEFLMKTRCVPKDLKPVLERAIRAIIGDIKDLFKNEKLIRIHGDCHFANLIQRPGESLVVIDFDDMAVGPPVQDVWMLLPGGLEDAFVELDLFLEGYETFRGFDRKSLRLVEPLRAMRFIHYMAWCAYQVEEDGLTRAIDGFGSHAYWQKEIEDLFDQRERIASGTFSGGNIL</sequence>
<evidence type="ECO:0000256" key="2">
    <source>
        <dbReference type="ARBA" id="ARBA00022527"/>
    </source>
</evidence>
<evidence type="ECO:0000256" key="8">
    <source>
        <dbReference type="ARBA" id="ARBA00022840"/>
    </source>
</evidence>
<comment type="cofactor">
    <cofactor evidence="11">
        <name>Mg(2+)</name>
        <dbReference type="ChEBI" id="CHEBI:18420"/>
    </cofactor>
</comment>
<dbReference type="Pfam" id="PF01636">
    <property type="entry name" value="APH"/>
    <property type="match status" value="1"/>
</dbReference>
<feature type="domain" description="Aminoglycoside phosphotransferase" evidence="12">
    <location>
        <begin position="41"/>
        <end position="271"/>
    </location>
</feature>
<comment type="subcellular location">
    <subcellularLocation>
        <location evidence="11">Cytoplasm</location>
    </subcellularLocation>
</comment>
<keyword evidence="6 11" id="KW-0547">Nucleotide-binding</keyword>
<evidence type="ECO:0000256" key="4">
    <source>
        <dbReference type="ARBA" id="ARBA00022679"/>
    </source>
</evidence>
<evidence type="ECO:0000259" key="12">
    <source>
        <dbReference type="Pfam" id="PF01636"/>
    </source>
</evidence>
<evidence type="ECO:0000313" key="14">
    <source>
        <dbReference type="Proteomes" id="UP000199073"/>
    </source>
</evidence>
<dbReference type="GO" id="GO:0000287">
    <property type="term" value="F:magnesium ion binding"/>
    <property type="evidence" value="ECO:0007669"/>
    <property type="project" value="UniProtKB-UniRule"/>
</dbReference>
<name>A0A1H0UH51_9BACT</name>
<comment type="similarity">
    <text evidence="11">Belongs to the SrkA/RdoA protein kinase family.</text>
</comment>
<dbReference type="STRING" id="91360.SAMN05660330_03552"/>
<dbReference type="EMBL" id="FNJI01000032">
    <property type="protein sequence ID" value="SDP65463.1"/>
    <property type="molecule type" value="Genomic_DNA"/>
</dbReference>
<feature type="site" description="ATP" evidence="11">
    <location>
        <position position="41"/>
    </location>
</feature>
<evidence type="ECO:0000256" key="10">
    <source>
        <dbReference type="ARBA" id="ARBA00023016"/>
    </source>
</evidence>
<keyword evidence="5 11" id="KW-0479">Metal-binding</keyword>
<keyword evidence="4 11" id="KW-0808">Transferase</keyword>
<dbReference type="PANTHER" id="PTHR39573:SF1">
    <property type="entry name" value="STRESS RESPONSE KINASE A"/>
    <property type="match status" value="1"/>
</dbReference>
<comment type="catalytic activity">
    <reaction evidence="11">
        <text>L-threonyl-[protein] + ATP = O-phospho-L-threonyl-[protein] + ADP + H(+)</text>
        <dbReference type="Rhea" id="RHEA:46608"/>
        <dbReference type="Rhea" id="RHEA-COMP:11060"/>
        <dbReference type="Rhea" id="RHEA-COMP:11605"/>
        <dbReference type="ChEBI" id="CHEBI:15378"/>
        <dbReference type="ChEBI" id="CHEBI:30013"/>
        <dbReference type="ChEBI" id="CHEBI:30616"/>
        <dbReference type="ChEBI" id="CHEBI:61977"/>
        <dbReference type="ChEBI" id="CHEBI:456216"/>
        <dbReference type="EC" id="2.7.11.1"/>
    </reaction>
</comment>
<comment type="function">
    <text evidence="11">A protein kinase that phosphorylates Ser and Thr residues. Probably acts to suppress the effects of stress linked to accumulation of reactive oxygen species. Probably involved in the extracytoplasmic stress response.</text>
</comment>
<dbReference type="Proteomes" id="UP000199073">
    <property type="component" value="Unassembled WGS sequence"/>
</dbReference>
<keyword evidence="14" id="KW-1185">Reference proteome</keyword>
<keyword evidence="9 11" id="KW-0460">Magnesium</keyword>
<dbReference type="Gene3D" id="1.10.510.10">
    <property type="entry name" value="Transferase(Phosphotransferase) domain 1"/>
    <property type="match status" value="1"/>
</dbReference>
<accession>A0A1H0UH51</accession>
<feature type="binding site" evidence="11">
    <location>
        <position position="224"/>
    </location>
    <ligand>
        <name>Mg(2+)</name>
        <dbReference type="ChEBI" id="CHEBI:18420"/>
    </ligand>
</feature>
<dbReference type="PANTHER" id="PTHR39573">
    <property type="entry name" value="STRESS RESPONSE KINASE A"/>
    <property type="match status" value="1"/>
</dbReference>
<evidence type="ECO:0000256" key="3">
    <source>
        <dbReference type="ARBA" id="ARBA00022553"/>
    </source>
</evidence>
<feature type="active site" description="Proton acceptor" evidence="11">
    <location>
        <position position="206"/>
    </location>
</feature>
<comment type="subunit">
    <text evidence="11">Monomer.</text>
</comment>
<gene>
    <name evidence="11" type="primary">srkA</name>
    <name evidence="13" type="ORF">SAMN05660330_03552</name>
</gene>
<dbReference type="InterPro" id="IPR002575">
    <property type="entry name" value="Aminoglycoside_PTrfase"/>
</dbReference>
<evidence type="ECO:0000256" key="5">
    <source>
        <dbReference type="ARBA" id="ARBA00022723"/>
    </source>
</evidence>
<dbReference type="HAMAP" id="MF_01497">
    <property type="entry name" value="SrkA_kinase"/>
    <property type="match status" value="1"/>
</dbReference>
<evidence type="ECO:0000256" key="6">
    <source>
        <dbReference type="ARBA" id="ARBA00022741"/>
    </source>
</evidence>